<dbReference type="Proteomes" id="UP000015105">
    <property type="component" value="Chromosome 3D"/>
</dbReference>
<sequence>FTHGITPAWVNHNRCFIKKCILMFRAMRGHLASKGKRAGGPIDGKGKKSRSGYVIMQDHLNKIVELSKKSQAAIESIAQKREDA</sequence>
<evidence type="ECO:0000313" key="1">
    <source>
        <dbReference type="EnsemblPlants" id="AET3Gv20471100.2"/>
    </source>
</evidence>
<protein>
    <submittedName>
        <fullName evidence="1">Uncharacterized protein</fullName>
    </submittedName>
</protein>
<reference evidence="2" key="1">
    <citation type="journal article" date="2014" name="Science">
        <title>Ancient hybridizations among the ancestral genomes of bread wheat.</title>
        <authorList>
            <consortium name="International Wheat Genome Sequencing Consortium,"/>
            <person name="Marcussen T."/>
            <person name="Sandve S.R."/>
            <person name="Heier L."/>
            <person name="Spannagl M."/>
            <person name="Pfeifer M."/>
            <person name="Jakobsen K.S."/>
            <person name="Wulff B.B."/>
            <person name="Steuernagel B."/>
            <person name="Mayer K.F."/>
            <person name="Olsen O.A."/>
        </authorList>
    </citation>
    <scope>NUCLEOTIDE SEQUENCE [LARGE SCALE GENOMIC DNA]</scope>
    <source>
        <strain evidence="2">cv. AL8/78</strain>
    </source>
</reference>
<keyword evidence="2" id="KW-1185">Reference proteome</keyword>
<reference evidence="2" key="2">
    <citation type="journal article" date="2017" name="Nat. Plants">
        <title>The Aegilops tauschii genome reveals multiple impacts of transposons.</title>
        <authorList>
            <person name="Zhao G."/>
            <person name="Zou C."/>
            <person name="Li K."/>
            <person name="Wang K."/>
            <person name="Li T."/>
            <person name="Gao L."/>
            <person name="Zhang X."/>
            <person name="Wang H."/>
            <person name="Yang Z."/>
            <person name="Liu X."/>
            <person name="Jiang W."/>
            <person name="Mao L."/>
            <person name="Kong X."/>
            <person name="Jiao Y."/>
            <person name="Jia J."/>
        </authorList>
    </citation>
    <scope>NUCLEOTIDE SEQUENCE [LARGE SCALE GENOMIC DNA]</scope>
    <source>
        <strain evidence="2">cv. AL8/78</strain>
    </source>
</reference>
<dbReference type="AlphaFoldDB" id="A0A453EUW7"/>
<evidence type="ECO:0000313" key="2">
    <source>
        <dbReference type="Proteomes" id="UP000015105"/>
    </source>
</evidence>
<accession>A0A453EUW7</accession>
<reference evidence="1" key="4">
    <citation type="submission" date="2019-03" db="UniProtKB">
        <authorList>
            <consortium name="EnsemblPlants"/>
        </authorList>
    </citation>
    <scope>IDENTIFICATION</scope>
</reference>
<proteinExistence type="predicted"/>
<name>A0A453EUW7_AEGTS</name>
<reference evidence="1" key="3">
    <citation type="journal article" date="2017" name="Nature">
        <title>Genome sequence of the progenitor of the wheat D genome Aegilops tauschii.</title>
        <authorList>
            <person name="Luo M.C."/>
            <person name="Gu Y.Q."/>
            <person name="Puiu D."/>
            <person name="Wang H."/>
            <person name="Twardziok S.O."/>
            <person name="Deal K.R."/>
            <person name="Huo N."/>
            <person name="Zhu T."/>
            <person name="Wang L."/>
            <person name="Wang Y."/>
            <person name="McGuire P.E."/>
            <person name="Liu S."/>
            <person name="Long H."/>
            <person name="Ramasamy R.K."/>
            <person name="Rodriguez J.C."/>
            <person name="Van S.L."/>
            <person name="Yuan L."/>
            <person name="Wang Z."/>
            <person name="Xia Z."/>
            <person name="Xiao L."/>
            <person name="Anderson O.D."/>
            <person name="Ouyang S."/>
            <person name="Liang Y."/>
            <person name="Zimin A.V."/>
            <person name="Pertea G."/>
            <person name="Qi P."/>
            <person name="Bennetzen J.L."/>
            <person name="Dai X."/>
            <person name="Dawson M.W."/>
            <person name="Muller H.G."/>
            <person name="Kugler K."/>
            <person name="Rivarola-Duarte L."/>
            <person name="Spannagl M."/>
            <person name="Mayer K.F.X."/>
            <person name="Lu F.H."/>
            <person name="Bevan M.W."/>
            <person name="Leroy P."/>
            <person name="Li P."/>
            <person name="You F.M."/>
            <person name="Sun Q."/>
            <person name="Liu Z."/>
            <person name="Lyons E."/>
            <person name="Wicker T."/>
            <person name="Salzberg S.L."/>
            <person name="Devos K.M."/>
            <person name="Dvorak J."/>
        </authorList>
    </citation>
    <scope>NUCLEOTIDE SEQUENCE [LARGE SCALE GENOMIC DNA]</scope>
    <source>
        <strain evidence="1">cv. AL8/78</strain>
    </source>
</reference>
<dbReference type="Gramene" id="AET3Gv20471100.2">
    <property type="protein sequence ID" value="AET3Gv20471100.2"/>
    <property type="gene ID" value="AET3Gv20471100"/>
</dbReference>
<organism evidence="1 2">
    <name type="scientific">Aegilops tauschii subsp. strangulata</name>
    <name type="common">Goatgrass</name>
    <dbReference type="NCBI Taxonomy" id="200361"/>
    <lineage>
        <taxon>Eukaryota</taxon>
        <taxon>Viridiplantae</taxon>
        <taxon>Streptophyta</taxon>
        <taxon>Embryophyta</taxon>
        <taxon>Tracheophyta</taxon>
        <taxon>Spermatophyta</taxon>
        <taxon>Magnoliopsida</taxon>
        <taxon>Liliopsida</taxon>
        <taxon>Poales</taxon>
        <taxon>Poaceae</taxon>
        <taxon>BOP clade</taxon>
        <taxon>Pooideae</taxon>
        <taxon>Triticodae</taxon>
        <taxon>Triticeae</taxon>
        <taxon>Triticinae</taxon>
        <taxon>Aegilops</taxon>
    </lineage>
</organism>
<reference evidence="1" key="5">
    <citation type="journal article" date="2021" name="G3 (Bethesda)">
        <title>Aegilops tauschii genome assembly Aet v5.0 features greater sequence contiguity and improved annotation.</title>
        <authorList>
            <person name="Wang L."/>
            <person name="Zhu T."/>
            <person name="Rodriguez J.C."/>
            <person name="Deal K.R."/>
            <person name="Dubcovsky J."/>
            <person name="McGuire P.E."/>
            <person name="Lux T."/>
            <person name="Spannagl M."/>
            <person name="Mayer K.F.X."/>
            <person name="Baldrich P."/>
            <person name="Meyers B.C."/>
            <person name="Huo N."/>
            <person name="Gu Y.Q."/>
            <person name="Zhou H."/>
            <person name="Devos K.M."/>
            <person name="Bennetzen J.L."/>
            <person name="Unver T."/>
            <person name="Budak H."/>
            <person name="Gulick P.J."/>
            <person name="Galiba G."/>
            <person name="Kalapos B."/>
            <person name="Nelson D.R."/>
            <person name="Li P."/>
            <person name="You F.M."/>
            <person name="Luo M.C."/>
            <person name="Dvorak J."/>
        </authorList>
    </citation>
    <scope>NUCLEOTIDE SEQUENCE [LARGE SCALE GENOMIC DNA]</scope>
    <source>
        <strain evidence="1">cv. AL8/78</strain>
    </source>
</reference>
<dbReference type="EnsemblPlants" id="AET3Gv20471100.2">
    <property type="protein sequence ID" value="AET3Gv20471100.2"/>
    <property type="gene ID" value="AET3Gv20471100"/>
</dbReference>